<keyword evidence="4" id="KW-1185">Reference proteome</keyword>
<dbReference type="RefSeq" id="WP_189413397.1">
    <property type="nucleotide sequence ID" value="NZ_BMYJ01000014.1"/>
</dbReference>
<reference evidence="3" key="1">
    <citation type="journal article" date="2014" name="Int. J. Syst. Evol. Microbiol.">
        <title>Complete genome sequence of Corynebacterium casei LMG S-19264T (=DSM 44701T), isolated from a smear-ripened cheese.</title>
        <authorList>
            <consortium name="US DOE Joint Genome Institute (JGI-PGF)"/>
            <person name="Walter F."/>
            <person name="Albersmeier A."/>
            <person name="Kalinowski J."/>
            <person name="Ruckert C."/>
        </authorList>
    </citation>
    <scope>NUCLEOTIDE SEQUENCE</scope>
    <source>
        <strain evidence="3">KCTC 23310</strain>
    </source>
</reference>
<dbReference type="Proteomes" id="UP000638981">
    <property type="component" value="Unassembled WGS sequence"/>
</dbReference>
<evidence type="ECO:0000259" key="2">
    <source>
        <dbReference type="Pfam" id="PF10077"/>
    </source>
</evidence>
<evidence type="ECO:0000256" key="1">
    <source>
        <dbReference type="SAM" id="SignalP"/>
    </source>
</evidence>
<dbReference type="InterPro" id="IPR018756">
    <property type="entry name" value="DUF2314"/>
</dbReference>
<dbReference type="AlphaFoldDB" id="A0A918TXV9"/>
<evidence type="ECO:0000313" key="3">
    <source>
        <dbReference type="EMBL" id="GHC66732.1"/>
    </source>
</evidence>
<keyword evidence="1" id="KW-0732">Signal</keyword>
<feature type="chain" id="PRO_5036949628" description="DUF2314 domain-containing protein" evidence="1">
    <location>
        <begin position="19"/>
        <end position="159"/>
    </location>
</feature>
<evidence type="ECO:0000313" key="4">
    <source>
        <dbReference type="Proteomes" id="UP000638981"/>
    </source>
</evidence>
<organism evidence="3 4">
    <name type="scientific">Neogemmobacter tilapiae</name>
    <dbReference type="NCBI Taxonomy" id="875041"/>
    <lineage>
        <taxon>Bacteria</taxon>
        <taxon>Pseudomonadati</taxon>
        <taxon>Pseudomonadota</taxon>
        <taxon>Alphaproteobacteria</taxon>
        <taxon>Rhodobacterales</taxon>
        <taxon>Paracoccaceae</taxon>
        <taxon>Neogemmobacter</taxon>
    </lineage>
</organism>
<gene>
    <name evidence="3" type="ORF">GCM10007315_34530</name>
</gene>
<comment type="caution">
    <text evidence="3">The sequence shown here is derived from an EMBL/GenBank/DDBJ whole genome shotgun (WGS) entry which is preliminary data.</text>
</comment>
<sequence>MRFALALTISLFASAVQAGDPMVDFGSDDPVMNAAIAEARDSLPYFLDVAASADLSQGGFLVKQAVDVGGENYEHIWVMVESIQAETLDGYYANEPNGFDAQAGDPVTVAMDEISDWSFYDADGLMKGNYTTRVMLPELDAETAAQVEAMLSPCPVESC</sequence>
<feature type="signal peptide" evidence="1">
    <location>
        <begin position="1"/>
        <end position="18"/>
    </location>
</feature>
<protein>
    <recommendedName>
        <fullName evidence="2">DUF2314 domain-containing protein</fullName>
    </recommendedName>
</protein>
<dbReference type="EMBL" id="BMYJ01000014">
    <property type="protein sequence ID" value="GHC66732.1"/>
    <property type="molecule type" value="Genomic_DNA"/>
</dbReference>
<dbReference type="Pfam" id="PF10077">
    <property type="entry name" value="DUF2314"/>
    <property type="match status" value="1"/>
</dbReference>
<feature type="domain" description="DUF2314" evidence="2">
    <location>
        <begin position="29"/>
        <end position="146"/>
    </location>
</feature>
<reference evidence="3" key="2">
    <citation type="submission" date="2020-09" db="EMBL/GenBank/DDBJ databases">
        <authorList>
            <person name="Sun Q."/>
            <person name="Kim S."/>
        </authorList>
    </citation>
    <scope>NUCLEOTIDE SEQUENCE</scope>
    <source>
        <strain evidence="3">KCTC 23310</strain>
    </source>
</reference>
<name>A0A918TXV9_9RHOB</name>
<proteinExistence type="predicted"/>
<accession>A0A918TXV9</accession>